<accession>A0A9X0CVF9</accession>
<dbReference type="CDD" id="cd00637">
    <property type="entry name" value="7tm_classA_rhodopsin-like"/>
    <property type="match status" value="1"/>
</dbReference>
<dbReference type="PROSITE" id="PS50262">
    <property type="entry name" value="G_PROTEIN_RECEP_F1_2"/>
    <property type="match status" value="1"/>
</dbReference>
<sequence>MTPLSWIHRRRHTKSLCLSCTGVMFLFSLSGNSLTIYIVLTKPYMRSITNCLIANMAIADLFMTLSAMPYSAAYAYVGSRWFGGTMGMITCKILHFSVALSIAASILTLVVIALDRFFAVVYPFKRPSVIRKISVVSTVIWVLSILSTSPYLYYYKALPLQDVLCPSSSGFVEFLVILPLRTFGSQKPASGEPSR</sequence>
<evidence type="ECO:0000256" key="8">
    <source>
        <dbReference type="RuleBase" id="RU000688"/>
    </source>
</evidence>
<reference evidence="11" key="1">
    <citation type="submission" date="2023-01" db="EMBL/GenBank/DDBJ databases">
        <title>Genome assembly of the deep-sea coral Lophelia pertusa.</title>
        <authorList>
            <person name="Herrera S."/>
            <person name="Cordes E."/>
        </authorList>
    </citation>
    <scope>NUCLEOTIDE SEQUENCE</scope>
    <source>
        <strain evidence="11">USNM1676648</strain>
        <tissue evidence="11">Polyp</tissue>
    </source>
</reference>
<dbReference type="Pfam" id="PF00001">
    <property type="entry name" value="7tm_1"/>
    <property type="match status" value="1"/>
</dbReference>
<feature type="transmembrane region" description="Helical" evidence="9">
    <location>
        <begin position="16"/>
        <end position="40"/>
    </location>
</feature>
<keyword evidence="6 8" id="KW-0675">Receptor</keyword>
<keyword evidence="5 9" id="KW-0472">Membrane</keyword>
<comment type="caution">
    <text evidence="11">The sequence shown here is derived from an EMBL/GenBank/DDBJ whole genome shotgun (WGS) entry which is preliminary data.</text>
</comment>
<evidence type="ECO:0000256" key="5">
    <source>
        <dbReference type="ARBA" id="ARBA00023136"/>
    </source>
</evidence>
<gene>
    <name evidence="11" type="ORF">OS493_031029</name>
</gene>
<feature type="transmembrane region" description="Helical" evidence="9">
    <location>
        <begin position="89"/>
        <end position="113"/>
    </location>
</feature>
<dbReference type="PRINTS" id="PR00237">
    <property type="entry name" value="GPCRRHODOPSN"/>
</dbReference>
<keyword evidence="7 8" id="KW-0807">Transducer</keyword>
<keyword evidence="4 8" id="KW-0297">G-protein coupled receptor</keyword>
<dbReference type="AlphaFoldDB" id="A0A9X0CVF9"/>
<dbReference type="GO" id="GO:0005886">
    <property type="term" value="C:plasma membrane"/>
    <property type="evidence" value="ECO:0007669"/>
    <property type="project" value="TreeGrafter"/>
</dbReference>
<dbReference type="PROSITE" id="PS00237">
    <property type="entry name" value="G_PROTEIN_RECEP_F1_1"/>
    <property type="match status" value="1"/>
</dbReference>
<keyword evidence="12" id="KW-1185">Reference proteome</keyword>
<dbReference type="OrthoDB" id="5964776at2759"/>
<evidence type="ECO:0000256" key="7">
    <source>
        <dbReference type="ARBA" id="ARBA00023224"/>
    </source>
</evidence>
<evidence type="ECO:0000256" key="4">
    <source>
        <dbReference type="ARBA" id="ARBA00023040"/>
    </source>
</evidence>
<protein>
    <recommendedName>
        <fullName evidence="10">G-protein coupled receptors family 1 profile domain-containing protein</fullName>
    </recommendedName>
</protein>
<evidence type="ECO:0000256" key="3">
    <source>
        <dbReference type="ARBA" id="ARBA00022989"/>
    </source>
</evidence>
<dbReference type="SUPFAM" id="SSF81321">
    <property type="entry name" value="Family A G protein-coupled receptor-like"/>
    <property type="match status" value="1"/>
</dbReference>
<feature type="transmembrane region" description="Helical" evidence="9">
    <location>
        <begin position="52"/>
        <end position="77"/>
    </location>
</feature>
<evidence type="ECO:0000259" key="10">
    <source>
        <dbReference type="PROSITE" id="PS50262"/>
    </source>
</evidence>
<keyword evidence="3 9" id="KW-1133">Transmembrane helix</keyword>
<feature type="transmembrane region" description="Helical" evidence="9">
    <location>
        <begin position="133"/>
        <end position="154"/>
    </location>
</feature>
<comment type="subcellular location">
    <subcellularLocation>
        <location evidence="1">Membrane</location>
        <topology evidence="1">Multi-pass membrane protein</topology>
    </subcellularLocation>
</comment>
<feature type="domain" description="G-protein coupled receptors family 1 profile" evidence="10">
    <location>
        <begin position="31"/>
        <end position="195"/>
    </location>
</feature>
<evidence type="ECO:0000313" key="12">
    <source>
        <dbReference type="Proteomes" id="UP001163046"/>
    </source>
</evidence>
<proteinExistence type="inferred from homology"/>
<organism evidence="11 12">
    <name type="scientific">Desmophyllum pertusum</name>
    <dbReference type="NCBI Taxonomy" id="174260"/>
    <lineage>
        <taxon>Eukaryota</taxon>
        <taxon>Metazoa</taxon>
        <taxon>Cnidaria</taxon>
        <taxon>Anthozoa</taxon>
        <taxon>Hexacorallia</taxon>
        <taxon>Scleractinia</taxon>
        <taxon>Caryophylliina</taxon>
        <taxon>Caryophylliidae</taxon>
        <taxon>Desmophyllum</taxon>
    </lineage>
</organism>
<evidence type="ECO:0000256" key="1">
    <source>
        <dbReference type="ARBA" id="ARBA00004141"/>
    </source>
</evidence>
<comment type="similarity">
    <text evidence="8">Belongs to the G-protein coupled receptor 1 family.</text>
</comment>
<dbReference type="Proteomes" id="UP001163046">
    <property type="component" value="Unassembled WGS sequence"/>
</dbReference>
<dbReference type="EMBL" id="MU826384">
    <property type="protein sequence ID" value="KAJ7377070.1"/>
    <property type="molecule type" value="Genomic_DNA"/>
</dbReference>
<name>A0A9X0CVF9_9CNID</name>
<dbReference type="Gene3D" id="1.20.1070.10">
    <property type="entry name" value="Rhodopsin 7-helix transmembrane proteins"/>
    <property type="match status" value="1"/>
</dbReference>
<dbReference type="PANTHER" id="PTHR45695">
    <property type="entry name" value="LEUCOKININ RECEPTOR-RELATED"/>
    <property type="match status" value="1"/>
</dbReference>
<evidence type="ECO:0000313" key="11">
    <source>
        <dbReference type="EMBL" id="KAJ7377070.1"/>
    </source>
</evidence>
<dbReference type="InterPro" id="IPR017452">
    <property type="entry name" value="GPCR_Rhodpsn_7TM"/>
</dbReference>
<dbReference type="InterPro" id="IPR000276">
    <property type="entry name" value="GPCR_Rhodpsn"/>
</dbReference>
<dbReference type="GO" id="GO:0004930">
    <property type="term" value="F:G protein-coupled receptor activity"/>
    <property type="evidence" value="ECO:0007669"/>
    <property type="project" value="UniProtKB-KW"/>
</dbReference>
<evidence type="ECO:0000256" key="9">
    <source>
        <dbReference type="SAM" id="Phobius"/>
    </source>
</evidence>
<evidence type="ECO:0000256" key="6">
    <source>
        <dbReference type="ARBA" id="ARBA00023170"/>
    </source>
</evidence>
<keyword evidence="2 8" id="KW-0812">Transmembrane</keyword>
<evidence type="ECO:0000256" key="2">
    <source>
        <dbReference type="ARBA" id="ARBA00022692"/>
    </source>
</evidence>
<dbReference type="PANTHER" id="PTHR45695:SF9">
    <property type="entry name" value="LEUCOKININ RECEPTOR"/>
    <property type="match status" value="1"/>
</dbReference>